<evidence type="ECO:0000313" key="1">
    <source>
        <dbReference type="EMBL" id="QZE14407.1"/>
    </source>
</evidence>
<keyword evidence="2" id="KW-1185">Reference proteome</keyword>
<accession>A0AC61NFL3</accession>
<dbReference type="Proteomes" id="UP000826212">
    <property type="component" value="Chromosome"/>
</dbReference>
<gene>
    <name evidence="1" type="ORF">K4L44_00525</name>
</gene>
<reference evidence="1" key="1">
    <citation type="submission" date="2021-08" db="EMBL/GenBank/DDBJ databases">
        <title>Novel anaerobic bacterium isolated from sea squirt in East Sea, Republic of Korea.</title>
        <authorList>
            <person name="Nguyen T.H."/>
            <person name="Li Z."/>
            <person name="Lee Y.-J."/>
            <person name="Ko J."/>
            <person name="Kim S.-G."/>
        </authorList>
    </citation>
    <scope>NUCLEOTIDE SEQUENCE</scope>
    <source>
        <strain evidence="1">KCTC 25031</strain>
    </source>
</reference>
<proteinExistence type="predicted"/>
<evidence type="ECO:0000313" key="2">
    <source>
        <dbReference type="Proteomes" id="UP000826212"/>
    </source>
</evidence>
<name>A0AC61NFL3_9BACT</name>
<sequence length="477" mass="53687">MKNILREYKVYCRVVLWLVSFSLLLNACKLNDEVGFSGGDLAFSTDTIMVDTLFADHASKVYNLKVYNPSDKNLLVHHVSLQGGDNSVYKVNVDGMSGSSFQDISILPKDSLFLFIKAKFPSSENSAPILMKDSIFFKTDMGTAKVLLIGWNQNFERIPSFTDTKTVLKSDKPYLVSKMVEVPVSHELIVKAGTQLYFDLDAGVNVKGRVIVEGTSDSFVQFYTSNRDTMYRDVANQWKGLYFASTSRDNKMSWCDIRNANSGCVFEEGSSAKLDHLKMEKMTWTGIQATNASLHVSNSLIADVRYYAVLLQGGGDYFFDCCTLTNFNSPNLNGFRTNASLFITDNIEKEEKSAVADFHSLVWRNSIVEGPFYNEVEIVDSESAQKVVQFEHCLLRCDFKALNLQKEQTEGSMVSDRNTFIDNGKANYHLSEKSLAKGLGIYTESYSNLDLDGLQRGEGSRYDVGCYRWTIPKKEEK</sequence>
<organism evidence="1 2">
    <name type="scientific">Halosquirtibacter laminarini</name>
    <dbReference type="NCBI Taxonomy" id="3374600"/>
    <lineage>
        <taxon>Bacteria</taxon>
        <taxon>Pseudomonadati</taxon>
        <taxon>Bacteroidota</taxon>
        <taxon>Bacteroidia</taxon>
        <taxon>Marinilabiliales</taxon>
        <taxon>Prolixibacteraceae</taxon>
        <taxon>Halosquirtibacter</taxon>
    </lineage>
</organism>
<dbReference type="EMBL" id="CP081303">
    <property type="protein sequence ID" value="QZE14407.1"/>
    <property type="molecule type" value="Genomic_DNA"/>
</dbReference>
<protein>
    <submittedName>
        <fullName evidence="1">Uncharacterized protein</fullName>
    </submittedName>
</protein>